<evidence type="ECO:0000256" key="3">
    <source>
        <dbReference type="ARBA" id="ARBA00023163"/>
    </source>
</evidence>
<name>A0A511M5V6_9NOCA</name>
<evidence type="ECO:0000256" key="4">
    <source>
        <dbReference type="PROSITE-ProRule" id="PRU00335"/>
    </source>
</evidence>
<dbReference type="RefSeq" id="WP_147127894.1">
    <property type="nucleotide sequence ID" value="NZ_BJXA01000001.1"/>
</dbReference>
<dbReference type="Proteomes" id="UP000321424">
    <property type="component" value="Unassembled WGS sequence"/>
</dbReference>
<comment type="caution">
    <text evidence="6">The sequence shown here is derived from an EMBL/GenBank/DDBJ whole genome shotgun (WGS) entry which is preliminary data.</text>
</comment>
<gene>
    <name evidence="6" type="ORF">NN4_00370</name>
</gene>
<reference evidence="6 7" key="1">
    <citation type="submission" date="2019-07" db="EMBL/GenBank/DDBJ databases">
        <title>Whole genome shotgun sequence of Nocardia ninae NBRC 108245.</title>
        <authorList>
            <person name="Hosoyama A."/>
            <person name="Uohara A."/>
            <person name="Ohji S."/>
            <person name="Ichikawa N."/>
        </authorList>
    </citation>
    <scope>NUCLEOTIDE SEQUENCE [LARGE SCALE GENOMIC DNA]</scope>
    <source>
        <strain evidence="6 7">NBRC 108245</strain>
    </source>
</reference>
<evidence type="ECO:0000313" key="7">
    <source>
        <dbReference type="Proteomes" id="UP000321424"/>
    </source>
</evidence>
<evidence type="ECO:0000256" key="2">
    <source>
        <dbReference type="ARBA" id="ARBA00023125"/>
    </source>
</evidence>
<protein>
    <submittedName>
        <fullName evidence="6">TetR family transcriptional regulator</fullName>
    </submittedName>
</protein>
<organism evidence="6 7">
    <name type="scientific">Nocardia ninae NBRC 108245</name>
    <dbReference type="NCBI Taxonomy" id="1210091"/>
    <lineage>
        <taxon>Bacteria</taxon>
        <taxon>Bacillati</taxon>
        <taxon>Actinomycetota</taxon>
        <taxon>Actinomycetes</taxon>
        <taxon>Mycobacteriales</taxon>
        <taxon>Nocardiaceae</taxon>
        <taxon>Nocardia</taxon>
    </lineage>
</organism>
<dbReference type="PANTHER" id="PTHR30055:SF243">
    <property type="entry name" value="HTH-TYPE TRANSCRIPTIONAL REGULATOR RV1816"/>
    <property type="match status" value="1"/>
</dbReference>
<keyword evidence="7" id="KW-1185">Reference proteome</keyword>
<feature type="DNA-binding region" description="H-T-H motif" evidence="4">
    <location>
        <begin position="34"/>
        <end position="53"/>
    </location>
</feature>
<dbReference type="InterPro" id="IPR009057">
    <property type="entry name" value="Homeodomain-like_sf"/>
</dbReference>
<dbReference type="InterPro" id="IPR050109">
    <property type="entry name" value="HTH-type_TetR-like_transc_reg"/>
</dbReference>
<dbReference type="OrthoDB" id="3210322at2"/>
<dbReference type="GO" id="GO:0000976">
    <property type="term" value="F:transcription cis-regulatory region binding"/>
    <property type="evidence" value="ECO:0007669"/>
    <property type="project" value="TreeGrafter"/>
</dbReference>
<dbReference type="PANTHER" id="PTHR30055">
    <property type="entry name" value="HTH-TYPE TRANSCRIPTIONAL REGULATOR RUTR"/>
    <property type="match status" value="1"/>
</dbReference>
<dbReference type="Pfam" id="PF00440">
    <property type="entry name" value="TetR_N"/>
    <property type="match status" value="1"/>
</dbReference>
<evidence type="ECO:0000259" key="5">
    <source>
        <dbReference type="PROSITE" id="PS50977"/>
    </source>
</evidence>
<dbReference type="Pfam" id="PF13305">
    <property type="entry name" value="TetR_C_33"/>
    <property type="match status" value="1"/>
</dbReference>
<evidence type="ECO:0000256" key="1">
    <source>
        <dbReference type="ARBA" id="ARBA00023015"/>
    </source>
</evidence>
<dbReference type="SUPFAM" id="SSF48498">
    <property type="entry name" value="Tetracyclin repressor-like, C-terminal domain"/>
    <property type="match status" value="1"/>
</dbReference>
<dbReference type="InterPro" id="IPR001647">
    <property type="entry name" value="HTH_TetR"/>
</dbReference>
<keyword evidence="3" id="KW-0804">Transcription</keyword>
<keyword evidence="1" id="KW-0805">Transcription regulation</keyword>
<accession>A0A511M5V6</accession>
<dbReference type="InterPro" id="IPR025996">
    <property type="entry name" value="MT1864/Rv1816-like_C"/>
</dbReference>
<dbReference type="EMBL" id="BJXA01000001">
    <property type="protein sequence ID" value="GEM35518.1"/>
    <property type="molecule type" value="Genomic_DNA"/>
</dbReference>
<proteinExistence type="predicted"/>
<dbReference type="SUPFAM" id="SSF46689">
    <property type="entry name" value="Homeodomain-like"/>
    <property type="match status" value="1"/>
</dbReference>
<feature type="domain" description="HTH tetR-type" evidence="5">
    <location>
        <begin position="11"/>
        <end position="71"/>
    </location>
</feature>
<sequence length="234" mass="25526">MPTTPRARARAQTMNDIVRIGREHLATDGAAALSLRAVARDLGVVSSAVYRYVSSRDELLTLLVVDGYNALGDTVDAALAAAPDDPIEQLRVLARTVRGWAHAESARYGLLFGTPVPGYQAPADQTMAPGTRVITTLQTLFARAYQADLLHSPAAEPRVSAPLAANFAQIRDEFRLDLPDWLLARGITFWASLFGTISADVFDMYGTDTFDDRDELFEHQLDGLLDMLGYRATA</sequence>
<keyword evidence="2 4" id="KW-0238">DNA-binding</keyword>
<dbReference type="AlphaFoldDB" id="A0A511M5V6"/>
<evidence type="ECO:0000313" key="6">
    <source>
        <dbReference type="EMBL" id="GEM35518.1"/>
    </source>
</evidence>
<dbReference type="PROSITE" id="PS50977">
    <property type="entry name" value="HTH_TETR_2"/>
    <property type="match status" value="1"/>
</dbReference>
<dbReference type="GO" id="GO:0003700">
    <property type="term" value="F:DNA-binding transcription factor activity"/>
    <property type="evidence" value="ECO:0007669"/>
    <property type="project" value="TreeGrafter"/>
</dbReference>
<dbReference type="Gene3D" id="1.10.357.10">
    <property type="entry name" value="Tetracycline Repressor, domain 2"/>
    <property type="match status" value="1"/>
</dbReference>
<dbReference type="InterPro" id="IPR036271">
    <property type="entry name" value="Tet_transcr_reg_TetR-rel_C_sf"/>
</dbReference>